<name>A0ACB7H3A0_MANES</name>
<proteinExistence type="predicted"/>
<dbReference type="Proteomes" id="UP000091857">
    <property type="component" value="Chromosome 9"/>
</dbReference>
<protein>
    <submittedName>
        <fullName evidence="1">Uncharacterized protein</fullName>
    </submittedName>
</protein>
<gene>
    <name evidence="1" type="ORF">MANES_09G009500v8</name>
</gene>
<evidence type="ECO:0000313" key="2">
    <source>
        <dbReference type="Proteomes" id="UP000091857"/>
    </source>
</evidence>
<evidence type="ECO:0000313" key="1">
    <source>
        <dbReference type="EMBL" id="KAG8646469.1"/>
    </source>
</evidence>
<reference evidence="2" key="1">
    <citation type="journal article" date="2016" name="Nat. Biotechnol.">
        <title>Sequencing wild and cultivated cassava and related species reveals extensive interspecific hybridization and genetic diversity.</title>
        <authorList>
            <person name="Bredeson J.V."/>
            <person name="Lyons J.B."/>
            <person name="Prochnik S.E."/>
            <person name="Wu G.A."/>
            <person name="Ha C.M."/>
            <person name="Edsinger-Gonzales E."/>
            <person name="Grimwood J."/>
            <person name="Schmutz J."/>
            <person name="Rabbi I.Y."/>
            <person name="Egesi C."/>
            <person name="Nauluvula P."/>
            <person name="Lebot V."/>
            <person name="Ndunguru J."/>
            <person name="Mkamilo G."/>
            <person name="Bart R.S."/>
            <person name="Setter T.L."/>
            <person name="Gleadow R.M."/>
            <person name="Kulakow P."/>
            <person name="Ferguson M.E."/>
            <person name="Rounsley S."/>
            <person name="Rokhsar D.S."/>
        </authorList>
    </citation>
    <scope>NUCLEOTIDE SEQUENCE [LARGE SCALE GENOMIC DNA]</scope>
    <source>
        <strain evidence="2">cv. AM560-2</strain>
    </source>
</reference>
<accession>A0ACB7H3A0</accession>
<organism evidence="1 2">
    <name type="scientific">Manihot esculenta</name>
    <name type="common">Cassava</name>
    <name type="synonym">Jatropha manihot</name>
    <dbReference type="NCBI Taxonomy" id="3983"/>
    <lineage>
        <taxon>Eukaryota</taxon>
        <taxon>Viridiplantae</taxon>
        <taxon>Streptophyta</taxon>
        <taxon>Embryophyta</taxon>
        <taxon>Tracheophyta</taxon>
        <taxon>Spermatophyta</taxon>
        <taxon>Magnoliopsida</taxon>
        <taxon>eudicotyledons</taxon>
        <taxon>Gunneridae</taxon>
        <taxon>Pentapetalae</taxon>
        <taxon>rosids</taxon>
        <taxon>fabids</taxon>
        <taxon>Malpighiales</taxon>
        <taxon>Euphorbiaceae</taxon>
        <taxon>Crotonoideae</taxon>
        <taxon>Manihoteae</taxon>
        <taxon>Manihot</taxon>
    </lineage>
</organism>
<comment type="caution">
    <text evidence="1">The sequence shown here is derived from an EMBL/GenBank/DDBJ whole genome shotgun (WGS) entry which is preliminary data.</text>
</comment>
<sequence length="128" mass="14294">MAGLQYYFFPTDFYYPRPPSSTTTTTSKPAVVHMQTQREDGKKQTNDMQEKEKSRSLPQLSSSISTVPSSPSIIVKSQIKHNTVLENIANSQISTAILHLSVRSKTLLLFCGWLKHLVFAKFQTGSAS</sequence>
<keyword evidence="2" id="KW-1185">Reference proteome</keyword>
<dbReference type="EMBL" id="CM004395">
    <property type="protein sequence ID" value="KAG8646469.1"/>
    <property type="molecule type" value="Genomic_DNA"/>
</dbReference>